<dbReference type="Proteomes" id="UP001501710">
    <property type="component" value="Unassembled WGS sequence"/>
</dbReference>
<protein>
    <submittedName>
        <fullName evidence="1">Phage tail protein</fullName>
    </submittedName>
</protein>
<sequence>MRGAVDGLHSPHPLGPRLPSVFAEDDLIQRYVSGLDDLFAPLMTVLDCLEAYFSPDLAPIDFVGWLADWVGAELHGEETERQARGAVAAATALHRLRGTRRGLATAVRLGFGVTPEIAESGGAAWSERPRGQFPGEREPRLEVVVRVPDPSKVDERRLDALVGAVRPAHVPYAVHVVKEGTQQ</sequence>
<dbReference type="InterPro" id="IPR011748">
    <property type="entry name" value="Unchr_phage_tail-like"/>
</dbReference>
<evidence type="ECO:0000313" key="2">
    <source>
        <dbReference type="Proteomes" id="UP001501710"/>
    </source>
</evidence>
<comment type="caution">
    <text evidence="1">The sequence shown here is derived from an EMBL/GenBank/DDBJ whole genome shotgun (WGS) entry which is preliminary data.</text>
</comment>
<reference evidence="2" key="1">
    <citation type="journal article" date="2019" name="Int. J. Syst. Evol. Microbiol.">
        <title>The Global Catalogue of Microorganisms (GCM) 10K type strain sequencing project: providing services to taxonomists for standard genome sequencing and annotation.</title>
        <authorList>
            <consortium name="The Broad Institute Genomics Platform"/>
            <consortium name="The Broad Institute Genome Sequencing Center for Infectious Disease"/>
            <person name="Wu L."/>
            <person name="Ma J."/>
        </authorList>
    </citation>
    <scope>NUCLEOTIDE SEQUENCE [LARGE SCALE GENOMIC DNA]</scope>
    <source>
        <strain evidence="2">JCM 17440</strain>
    </source>
</reference>
<dbReference type="InterPro" id="IPR006521">
    <property type="entry name" value="Tail_protein_I"/>
</dbReference>
<dbReference type="EMBL" id="BAABAS010000001">
    <property type="protein sequence ID" value="GAA4224060.1"/>
    <property type="molecule type" value="Genomic_DNA"/>
</dbReference>
<keyword evidence="2" id="KW-1185">Reference proteome</keyword>
<dbReference type="RefSeq" id="WP_344888193.1">
    <property type="nucleotide sequence ID" value="NZ_BAABAS010000001.1"/>
</dbReference>
<dbReference type="NCBIfam" id="TIGR02242">
    <property type="entry name" value="tail_TIGR02242"/>
    <property type="match status" value="1"/>
</dbReference>
<accession>A0ABP8BRS4</accession>
<organism evidence="1 2">
    <name type="scientific">Actinomadura meridiana</name>
    <dbReference type="NCBI Taxonomy" id="559626"/>
    <lineage>
        <taxon>Bacteria</taxon>
        <taxon>Bacillati</taxon>
        <taxon>Actinomycetota</taxon>
        <taxon>Actinomycetes</taxon>
        <taxon>Streptosporangiales</taxon>
        <taxon>Thermomonosporaceae</taxon>
        <taxon>Actinomadura</taxon>
    </lineage>
</organism>
<name>A0ABP8BRS4_9ACTN</name>
<gene>
    <name evidence="1" type="ORF">GCM10022254_02710</name>
</gene>
<proteinExistence type="predicted"/>
<dbReference type="Pfam" id="PF09684">
    <property type="entry name" value="Tail_P2_I"/>
    <property type="match status" value="1"/>
</dbReference>
<evidence type="ECO:0000313" key="1">
    <source>
        <dbReference type="EMBL" id="GAA4224060.1"/>
    </source>
</evidence>